<reference evidence="1 2" key="1">
    <citation type="submission" date="2022-04" db="EMBL/GenBank/DDBJ databases">
        <title>Spirosoma sp. strain RP8 genome sequencing and assembly.</title>
        <authorList>
            <person name="Jung Y."/>
        </authorList>
    </citation>
    <scope>NUCLEOTIDE SEQUENCE [LARGE SCALE GENOMIC DNA]</scope>
    <source>
        <strain evidence="1 2">RP8</strain>
    </source>
</reference>
<dbReference type="SUPFAM" id="SSF48239">
    <property type="entry name" value="Terpenoid cyclases/Protein prenyltransferases"/>
    <property type="match status" value="1"/>
</dbReference>
<protein>
    <recommendedName>
        <fullName evidence="3">Squalene cyclase C-terminal domain-containing protein</fullName>
    </recommendedName>
</protein>
<evidence type="ECO:0008006" key="3">
    <source>
        <dbReference type="Google" id="ProtNLM"/>
    </source>
</evidence>
<dbReference type="RefSeq" id="WP_248476013.1">
    <property type="nucleotide sequence ID" value="NZ_JALPRF010000001.1"/>
</dbReference>
<comment type="caution">
    <text evidence="1">The sequence shown here is derived from an EMBL/GenBank/DDBJ whole genome shotgun (WGS) entry which is preliminary data.</text>
</comment>
<accession>A0ABT0HGI5</accession>
<gene>
    <name evidence="1" type="ORF">M0L20_05410</name>
</gene>
<dbReference type="EMBL" id="JALPRF010000001">
    <property type="protein sequence ID" value="MCK8491281.1"/>
    <property type="molecule type" value="Genomic_DNA"/>
</dbReference>
<evidence type="ECO:0000313" key="1">
    <source>
        <dbReference type="EMBL" id="MCK8491281.1"/>
    </source>
</evidence>
<dbReference type="Gene3D" id="1.50.10.20">
    <property type="match status" value="1"/>
</dbReference>
<name>A0ABT0HGI5_9BACT</name>
<evidence type="ECO:0000313" key="2">
    <source>
        <dbReference type="Proteomes" id="UP001202180"/>
    </source>
</evidence>
<keyword evidence="2" id="KW-1185">Reference proteome</keyword>
<organism evidence="1 2">
    <name type="scientific">Spirosoma liriopis</name>
    <dbReference type="NCBI Taxonomy" id="2937440"/>
    <lineage>
        <taxon>Bacteria</taxon>
        <taxon>Pseudomonadati</taxon>
        <taxon>Bacteroidota</taxon>
        <taxon>Cytophagia</taxon>
        <taxon>Cytophagales</taxon>
        <taxon>Cytophagaceae</taxon>
        <taxon>Spirosoma</taxon>
    </lineage>
</organism>
<dbReference type="InterPro" id="IPR008930">
    <property type="entry name" value="Terpenoid_cyclase/PrenylTrfase"/>
</dbReference>
<sequence length="368" mass="41807">MDRLNQIALSRLNQVEQAVLRGIDYLYQHQYPNGEFCCYRALDRRMQEQCTPDSVAAPTAIVANTLLGLNDHPKVSAVLVRAVSFLDYQMMRGGACNYYALRNPLFPLCPPDVDSTVHVGALFDALNVDYPRADMRSLLLLNQGNNGALYTWLMLRPRPTLNRLYWRTGLRIVKRPFDSLLFWKKQGYRRTDVGKVINANALYYLGLSEATQPILDYLVKLVHTKQEPASDSWYRSPITFYYALGRLIDKGVRQLENVRPVVLERLLSHQQPDGLFGESPLETAQALSALIYWQGNPMVIERTATVLLAQQAKQGEWSRTVLLGREPGKTAGWGSEELTTGFCLEALTSYRNWLKKRDTGKLSYTPIA</sequence>
<dbReference type="Proteomes" id="UP001202180">
    <property type="component" value="Unassembled WGS sequence"/>
</dbReference>
<proteinExistence type="predicted"/>